<evidence type="ECO:0000313" key="1">
    <source>
        <dbReference type="EMBL" id="GAA4106693.1"/>
    </source>
</evidence>
<accession>A0ABP7X7P5</accession>
<keyword evidence="2" id="KW-1185">Reference proteome</keyword>
<evidence type="ECO:0000313" key="2">
    <source>
        <dbReference type="Proteomes" id="UP001500459"/>
    </source>
</evidence>
<dbReference type="Proteomes" id="UP001500459">
    <property type="component" value="Unassembled WGS sequence"/>
</dbReference>
<comment type="caution">
    <text evidence="1">The sequence shown here is derived from an EMBL/GenBank/DDBJ whole genome shotgun (WGS) entry which is preliminary data.</text>
</comment>
<proteinExistence type="predicted"/>
<name>A0ABP7X7P5_9FLAO</name>
<reference evidence="2" key="1">
    <citation type="journal article" date="2019" name="Int. J. Syst. Evol. Microbiol.">
        <title>The Global Catalogue of Microorganisms (GCM) 10K type strain sequencing project: providing services to taxonomists for standard genome sequencing and annotation.</title>
        <authorList>
            <consortium name="The Broad Institute Genomics Platform"/>
            <consortium name="The Broad Institute Genome Sequencing Center for Infectious Disease"/>
            <person name="Wu L."/>
            <person name="Ma J."/>
        </authorList>
    </citation>
    <scope>NUCLEOTIDE SEQUENCE [LARGE SCALE GENOMIC DNA]</scope>
    <source>
        <strain evidence="2">JCM 17106</strain>
    </source>
</reference>
<organism evidence="1 2">
    <name type="scientific">Aquimarina addita</name>
    <dbReference type="NCBI Taxonomy" id="870485"/>
    <lineage>
        <taxon>Bacteria</taxon>
        <taxon>Pseudomonadati</taxon>
        <taxon>Bacteroidota</taxon>
        <taxon>Flavobacteriia</taxon>
        <taxon>Flavobacteriales</taxon>
        <taxon>Flavobacteriaceae</taxon>
        <taxon>Aquimarina</taxon>
    </lineage>
</organism>
<sequence>MKPVRFLKFNWFFFLDPIFTNYFVNVCNSNLKERYKIILSEESSFIKFAIIKIVLAIKVL</sequence>
<protein>
    <submittedName>
        <fullName evidence="1">Uncharacterized protein</fullName>
    </submittedName>
</protein>
<gene>
    <name evidence="1" type="ORF">GCM10022393_01240</name>
</gene>
<dbReference type="EMBL" id="BAABCW010000001">
    <property type="protein sequence ID" value="GAA4106693.1"/>
    <property type="molecule type" value="Genomic_DNA"/>
</dbReference>